<dbReference type="RefSeq" id="WP_172209935.1">
    <property type="nucleotide sequence ID" value="NZ_BLLI01000115.1"/>
</dbReference>
<dbReference type="AlphaFoldDB" id="A0A6A0BFH6"/>
<proteinExistence type="predicted"/>
<gene>
    <name evidence="1" type="ORF">Hs30E_20450</name>
</gene>
<evidence type="ECO:0000313" key="2">
    <source>
        <dbReference type="Proteomes" id="UP000480303"/>
    </source>
</evidence>
<dbReference type="Proteomes" id="UP000480303">
    <property type="component" value="Unassembled WGS sequence"/>
</dbReference>
<protein>
    <submittedName>
        <fullName evidence="1">Uncharacterized protein</fullName>
    </submittedName>
</protein>
<name>A0A6A0BFH6_9LACT</name>
<reference evidence="1 2" key="1">
    <citation type="submission" date="2020-02" db="EMBL/GenBank/DDBJ databases">
        <title>Draft genome sequence of Lactococcus sp. Hs30E4-3.</title>
        <authorList>
            <person name="Noda S."/>
            <person name="Yuki M."/>
            <person name="Ohkuma M."/>
        </authorList>
    </citation>
    <scope>NUCLEOTIDE SEQUENCE [LARGE SCALE GENOMIC DNA]</scope>
    <source>
        <strain evidence="1 2">Hs30E4-3</strain>
    </source>
</reference>
<dbReference type="Pfam" id="PF15597">
    <property type="entry name" value="Imm59"/>
    <property type="match status" value="1"/>
</dbReference>
<dbReference type="InterPro" id="IPR028954">
    <property type="entry name" value="Imm59"/>
</dbReference>
<organism evidence="1 2">
    <name type="scientific">Pseudolactococcus hodotermopsidis</name>
    <dbReference type="NCBI Taxonomy" id="2709157"/>
    <lineage>
        <taxon>Bacteria</taxon>
        <taxon>Bacillati</taxon>
        <taxon>Bacillota</taxon>
        <taxon>Bacilli</taxon>
        <taxon>Lactobacillales</taxon>
        <taxon>Streptococcaceae</taxon>
        <taxon>Pseudolactococcus</taxon>
    </lineage>
</organism>
<sequence length="115" mass="13871">MEDDKLVQQFQKLEEYKEIIEQDIELLKYQDVRYSIFAGENNNRQDYQLRIERVEEHFEVFMTADRAGIMGKYKFDDFLPAYNKFMSILQSIVLSNRRSVKDGEKPEYSSPLWNK</sequence>
<dbReference type="EMBL" id="BLLI01000115">
    <property type="protein sequence ID" value="GFH43516.1"/>
    <property type="molecule type" value="Genomic_DNA"/>
</dbReference>
<evidence type="ECO:0000313" key="1">
    <source>
        <dbReference type="EMBL" id="GFH43516.1"/>
    </source>
</evidence>
<accession>A0A6A0BFH6</accession>
<comment type="caution">
    <text evidence="1">The sequence shown here is derived from an EMBL/GenBank/DDBJ whole genome shotgun (WGS) entry which is preliminary data.</text>
</comment>
<keyword evidence="2" id="KW-1185">Reference proteome</keyword>